<dbReference type="Pfam" id="PF00656">
    <property type="entry name" value="Peptidase_C14"/>
    <property type="match status" value="1"/>
</dbReference>
<gene>
    <name evidence="2" type="ORF">Van01_50720</name>
</gene>
<feature type="domain" description="Peptidase C14 caspase" evidence="1">
    <location>
        <begin position="58"/>
        <end position="214"/>
    </location>
</feature>
<keyword evidence="3" id="KW-1185">Reference proteome</keyword>
<dbReference type="Gene3D" id="1.25.40.10">
    <property type="entry name" value="Tetratricopeptide repeat domain"/>
    <property type="match status" value="1"/>
</dbReference>
<dbReference type="Pfam" id="PF13374">
    <property type="entry name" value="TPR_10"/>
    <property type="match status" value="2"/>
</dbReference>
<comment type="caution">
    <text evidence="2">The sequence shown here is derived from an EMBL/GenBank/DDBJ whole genome shotgun (WGS) entry which is preliminary data.</text>
</comment>
<dbReference type="Proteomes" id="UP000647017">
    <property type="component" value="Unassembled WGS sequence"/>
</dbReference>
<dbReference type="NCBIfam" id="NF047832">
    <property type="entry name" value="caspase_w_EACC1"/>
    <property type="match status" value="1"/>
</dbReference>
<sequence length="425" mass="46195">MLLGSSRYHDADRLPAIPHVTRNIADLETVLTDPDFGIVPRSRCAVLLDETSLPTLGRQLRASAEQAKDLLLVYFAGHGIKAGPRHELYLAMYETDPDEPDFASLKYETLRRIVLDSPAQAKVIILDCCFSGRAFGDELAAPTKALLGQLEIEGCCLLTSAQANNVALFLPGEEHTAFTGRLLSVLNEGINGESEFITVGDLYRGLRERLSRQSLPIPLSRISRTAGSLVLSRNRAFATVAATAMSRRFDEAAALAAAGRWPAALADLQAVAAEQARILGPDEPDTQRTRRLAAHAVGATGNPREAAHLLRELLEEQSGAYGSDHEETMRTRQFLAVNLGEAGSRTEAAAMLRILLPDRRRVLGPTHPDTLRTQHLLARNLACLGARAEAVALLRELIHACRRLDGDVPTVTWAERDLAVLTGDS</sequence>
<protein>
    <recommendedName>
        <fullName evidence="1">Peptidase C14 caspase domain-containing protein</fullName>
    </recommendedName>
</protein>
<dbReference type="SUPFAM" id="SSF48452">
    <property type="entry name" value="TPR-like"/>
    <property type="match status" value="1"/>
</dbReference>
<proteinExistence type="predicted"/>
<evidence type="ECO:0000313" key="2">
    <source>
        <dbReference type="EMBL" id="GIJ11858.1"/>
    </source>
</evidence>
<dbReference type="PANTHER" id="PTHR46082:SF6">
    <property type="entry name" value="AAA+ ATPASE DOMAIN-CONTAINING PROTEIN-RELATED"/>
    <property type="match status" value="1"/>
</dbReference>
<dbReference type="SUPFAM" id="SSF52129">
    <property type="entry name" value="Caspase-like"/>
    <property type="match status" value="1"/>
</dbReference>
<dbReference type="EMBL" id="BOOZ01000039">
    <property type="protein sequence ID" value="GIJ11858.1"/>
    <property type="molecule type" value="Genomic_DNA"/>
</dbReference>
<organism evidence="2 3">
    <name type="scientific">Micromonospora andamanensis</name>
    <dbReference type="NCBI Taxonomy" id="1287068"/>
    <lineage>
        <taxon>Bacteria</taxon>
        <taxon>Bacillati</taxon>
        <taxon>Actinomycetota</taxon>
        <taxon>Actinomycetes</taxon>
        <taxon>Micromonosporales</taxon>
        <taxon>Micromonosporaceae</taxon>
        <taxon>Micromonospora</taxon>
    </lineage>
</organism>
<evidence type="ECO:0000313" key="3">
    <source>
        <dbReference type="Proteomes" id="UP000647017"/>
    </source>
</evidence>
<reference evidence="2 3" key="1">
    <citation type="submission" date="2021-01" db="EMBL/GenBank/DDBJ databases">
        <title>Whole genome shotgun sequence of Verrucosispora andamanensis NBRC 109075.</title>
        <authorList>
            <person name="Komaki H."/>
            <person name="Tamura T."/>
        </authorList>
    </citation>
    <scope>NUCLEOTIDE SEQUENCE [LARGE SCALE GENOMIC DNA]</scope>
    <source>
        <strain evidence="2 3">NBRC 109075</strain>
    </source>
</reference>
<evidence type="ECO:0000259" key="1">
    <source>
        <dbReference type="Pfam" id="PF00656"/>
    </source>
</evidence>
<name>A0ABQ4I1W0_9ACTN</name>
<dbReference type="InterPro" id="IPR029030">
    <property type="entry name" value="Caspase-like_dom_sf"/>
</dbReference>
<dbReference type="InterPro" id="IPR053137">
    <property type="entry name" value="NLR-like"/>
</dbReference>
<dbReference type="PANTHER" id="PTHR46082">
    <property type="entry name" value="ATP/GTP-BINDING PROTEIN-RELATED"/>
    <property type="match status" value="1"/>
</dbReference>
<accession>A0ABQ4I1W0</accession>
<dbReference type="Gene3D" id="3.40.50.1460">
    <property type="match status" value="1"/>
</dbReference>
<dbReference type="InterPro" id="IPR011990">
    <property type="entry name" value="TPR-like_helical_dom_sf"/>
</dbReference>
<dbReference type="InterPro" id="IPR011600">
    <property type="entry name" value="Pept_C14_caspase"/>
</dbReference>